<feature type="non-terminal residue" evidence="5">
    <location>
        <position position="1"/>
    </location>
</feature>
<evidence type="ECO:0000256" key="1">
    <source>
        <dbReference type="ARBA" id="ARBA00007996"/>
    </source>
</evidence>
<dbReference type="PANTHER" id="PTHR10867">
    <property type="entry name" value="NNMT/PNMT/TEMT FAMILY MEMBER"/>
    <property type="match status" value="1"/>
</dbReference>
<feature type="non-terminal residue" evidence="5">
    <location>
        <position position="225"/>
    </location>
</feature>
<dbReference type="PANTHER" id="PTHR10867:SF41">
    <property type="entry name" value="NICOTINAMIDE N-METHYLTRANSFERASE"/>
    <property type="match status" value="1"/>
</dbReference>
<keyword evidence="2" id="KW-0489">Methyltransferase</keyword>
<dbReference type="NCBIfam" id="NF041360">
    <property type="entry name" value="GntF_guanitoxin"/>
    <property type="match status" value="1"/>
</dbReference>
<dbReference type="InterPro" id="IPR053384">
    <property type="entry name" value="SAM-dep_methyltransferase"/>
</dbReference>
<dbReference type="InterPro" id="IPR029063">
    <property type="entry name" value="SAM-dependent_MTases_sf"/>
</dbReference>
<evidence type="ECO:0000256" key="4">
    <source>
        <dbReference type="ARBA" id="ARBA00022691"/>
    </source>
</evidence>
<protein>
    <recommendedName>
        <fullName evidence="7">Nicotinamide N-methyltransferase</fullName>
    </recommendedName>
</protein>
<proteinExistence type="inferred from homology"/>
<organism evidence="5 6">
    <name type="scientific">Ranitomeya imitator</name>
    <name type="common">mimic poison frog</name>
    <dbReference type="NCBI Taxonomy" id="111125"/>
    <lineage>
        <taxon>Eukaryota</taxon>
        <taxon>Metazoa</taxon>
        <taxon>Chordata</taxon>
        <taxon>Craniata</taxon>
        <taxon>Vertebrata</taxon>
        <taxon>Euteleostomi</taxon>
        <taxon>Amphibia</taxon>
        <taxon>Batrachia</taxon>
        <taxon>Anura</taxon>
        <taxon>Neobatrachia</taxon>
        <taxon>Hyloidea</taxon>
        <taxon>Dendrobatidae</taxon>
        <taxon>Dendrobatinae</taxon>
        <taxon>Ranitomeya</taxon>
    </lineage>
</organism>
<sequence length="225" mass="25283">DLICNSVNEIFIFFPSGRAKGQSLIEIGAGPCICYSISACEIFEKIYLTDYFQGNLDETKKWLNSEKDAFDWSPYIRFVCDLENNGSTPEGKEDKIRRNVSLMKCDVTLSNPLQPNSLPLSDCVLSMSCLICACKTLVDFKIGLKNIVSLVKPGGHLVMTDYLGASHYLVGEERFTLLSIDEDFVREAVTESGCKIEEFQIFHDITIPKELFECKSVFCLLAQKV</sequence>
<dbReference type="Proteomes" id="UP001176940">
    <property type="component" value="Unassembled WGS sequence"/>
</dbReference>
<evidence type="ECO:0000256" key="3">
    <source>
        <dbReference type="ARBA" id="ARBA00022679"/>
    </source>
</evidence>
<evidence type="ECO:0000313" key="6">
    <source>
        <dbReference type="Proteomes" id="UP001176940"/>
    </source>
</evidence>
<evidence type="ECO:0000313" key="5">
    <source>
        <dbReference type="EMBL" id="CAJ0940358.1"/>
    </source>
</evidence>
<keyword evidence="3" id="KW-0808">Transferase</keyword>
<comment type="similarity">
    <text evidence="1">Belongs to the class I-like SAM-binding methyltransferase superfamily. NNMT/PNMT/TEMT family.</text>
</comment>
<dbReference type="EMBL" id="CAUEEQ010017023">
    <property type="protein sequence ID" value="CAJ0940358.1"/>
    <property type="molecule type" value="Genomic_DNA"/>
</dbReference>
<name>A0ABN9LF17_9NEOB</name>
<dbReference type="Gene3D" id="3.40.50.150">
    <property type="entry name" value="Vaccinia Virus protein VP39"/>
    <property type="match status" value="1"/>
</dbReference>
<keyword evidence="6" id="KW-1185">Reference proteome</keyword>
<dbReference type="InterPro" id="IPR000940">
    <property type="entry name" value="NNMT_TEMT_trans"/>
</dbReference>
<gene>
    <name evidence="5" type="ORF">RIMI_LOCUS8538731</name>
</gene>
<dbReference type="Pfam" id="PF01234">
    <property type="entry name" value="NNMT_PNMT_TEMT"/>
    <property type="match status" value="1"/>
</dbReference>
<keyword evidence="4" id="KW-0949">S-adenosyl-L-methionine</keyword>
<dbReference type="PROSITE" id="PS51681">
    <property type="entry name" value="SAM_MT_NNMT_PNMT_TEMT"/>
    <property type="match status" value="1"/>
</dbReference>
<reference evidence="5" key="1">
    <citation type="submission" date="2023-07" db="EMBL/GenBank/DDBJ databases">
        <authorList>
            <person name="Stuckert A."/>
        </authorList>
    </citation>
    <scope>NUCLEOTIDE SEQUENCE</scope>
</reference>
<comment type="caution">
    <text evidence="5">The sequence shown here is derived from an EMBL/GenBank/DDBJ whole genome shotgun (WGS) entry which is preliminary data.</text>
</comment>
<evidence type="ECO:0000256" key="2">
    <source>
        <dbReference type="ARBA" id="ARBA00022603"/>
    </source>
</evidence>
<accession>A0ABN9LF17</accession>
<evidence type="ECO:0008006" key="7">
    <source>
        <dbReference type="Google" id="ProtNLM"/>
    </source>
</evidence>
<dbReference type="SUPFAM" id="SSF53335">
    <property type="entry name" value="S-adenosyl-L-methionine-dependent methyltransferases"/>
    <property type="match status" value="1"/>
</dbReference>